<dbReference type="PROSITE" id="PS51202">
    <property type="entry name" value="RCK_C"/>
    <property type="match status" value="1"/>
</dbReference>
<evidence type="ECO:0000313" key="4">
    <source>
        <dbReference type="Proteomes" id="UP000018291"/>
    </source>
</evidence>
<evidence type="ECO:0008006" key="5">
    <source>
        <dbReference type="Google" id="ProtNLM"/>
    </source>
</evidence>
<keyword evidence="4" id="KW-1185">Reference proteome</keyword>
<dbReference type="RefSeq" id="WP_012226227.1">
    <property type="nucleotide sequence ID" value="NZ_HG422565.1"/>
</dbReference>
<feature type="domain" description="RCK N-terminal" evidence="1">
    <location>
        <begin position="240"/>
        <end position="352"/>
    </location>
</feature>
<protein>
    <recommendedName>
        <fullName evidence="5">TrkA-N domain protein</fullName>
    </recommendedName>
</protein>
<dbReference type="Proteomes" id="UP000018291">
    <property type="component" value="Unassembled WGS sequence"/>
</dbReference>
<accession>R4YYT0</accession>
<dbReference type="InterPro" id="IPR036721">
    <property type="entry name" value="RCK_C_sf"/>
</dbReference>
<dbReference type="AlphaFoldDB" id="R4YYT0"/>
<gene>
    <name evidence="3" type="ORF">BN381_250013</name>
</gene>
<dbReference type="PROSITE" id="PS51201">
    <property type="entry name" value="RCK_N"/>
    <property type="match status" value="1"/>
</dbReference>
<evidence type="ECO:0000259" key="1">
    <source>
        <dbReference type="PROSITE" id="PS51201"/>
    </source>
</evidence>
<dbReference type="SUPFAM" id="SSF116726">
    <property type="entry name" value="TrkA C-terminal domain-like"/>
    <property type="match status" value="2"/>
</dbReference>
<reference evidence="3 4" key="1">
    <citation type="journal article" date="2013" name="ISME J.">
        <title>Metabolic model for the filamentous 'Candidatus Microthrix parvicella' based on genomic and metagenomic analyses.</title>
        <authorList>
            <person name="Jon McIlroy S."/>
            <person name="Kristiansen R."/>
            <person name="Albertsen M."/>
            <person name="Michael Karst S."/>
            <person name="Rossetti S."/>
            <person name="Lund Nielsen J."/>
            <person name="Tandoi V."/>
            <person name="James Seviour R."/>
            <person name="Nielsen P.H."/>
        </authorList>
    </citation>
    <scope>NUCLEOTIDE SEQUENCE [LARGE SCALE GENOMIC DNA]</scope>
    <source>
        <strain evidence="3 4">RN1</strain>
    </source>
</reference>
<dbReference type="InterPro" id="IPR003148">
    <property type="entry name" value="RCK_N"/>
</dbReference>
<dbReference type="EMBL" id="CANL01000018">
    <property type="protein sequence ID" value="CCM63520.1"/>
    <property type="molecule type" value="Genomic_DNA"/>
</dbReference>
<dbReference type="eggNOG" id="COG0569">
    <property type="taxonomic scope" value="Bacteria"/>
</dbReference>
<dbReference type="HOGENOM" id="CLU_035216_0_0_11"/>
<dbReference type="Pfam" id="PF02080">
    <property type="entry name" value="TrkA_C"/>
    <property type="match status" value="1"/>
</dbReference>
<dbReference type="InterPro" id="IPR036291">
    <property type="entry name" value="NAD(P)-bd_dom_sf"/>
</dbReference>
<dbReference type="eggNOG" id="COG1226">
    <property type="taxonomic scope" value="Bacteria"/>
</dbReference>
<dbReference type="SUPFAM" id="SSF51735">
    <property type="entry name" value="NAD(P)-binding Rossmann-fold domains"/>
    <property type="match status" value="2"/>
</dbReference>
<comment type="caution">
    <text evidence="3">The sequence shown here is derived from an EMBL/GenBank/DDBJ whole genome shotgun (WGS) entry which is preliminary data.</text>
</comment>
<dbReference type="PANTHER" id="PTHR43833">
    <property type="entry name" value="POTASSIUM CHANNEL PROTEIN 2-RELATED-RELATED"/>
    <property type="match status" value="1"/>
</dbReference>
<dbReference type="Gene3D" id="3.40.50.720">
    <property type="entry name" value="NAD(P)-binding Rossmann-like Domain"/>
    <property type="match status" value="2"/>
</dbReference>
<evidence type="ECO:0000313" key="3">
    <source>
        <dbReference type="EMBL" id="CCM63520.1"/>
    </source>
</evidence>
<dbReference type="PANTHER" id="PTHR43833:SF9">
    <property type="entry name" value="POTASSIUM CHANNEL PROTEIN YUGO-RELATED"/>
    <property type="match status" value="1"/>
</dbReference>
<dbReference type="GO" id="GO:0006813">
    <property type="term" value="P:potassium ion transport"/>
    <property type="evidence" value="ECO:0007669"/>
    <property type="project" value="InterPro"/>
</dbReference>
<sequence length="459" mass="48828">MNKRDASRAPRSLPADTAGHLILTRPGPIEDALIRRAEQAGVDYVVLVADPAEALQLHDEGYRVMVGSSDDPATHRAARVDKAALLSATWPDTTNANIIFTAREISADVPVVATANKEASVDVLELAGANEVLRLGLLLGSAMADRTLLPGGRSHLIGRFAGVLIAEARVAGTPLEGRSIADVELRRRLGVTVIGVWDQGVFTIAVPNIELNASSVLILAATQDQLDAYDRCYGTGSELEGSVVIIGAGRVGRAAAQAFAEADIGYKIIEQQPERILDEHYVLGDAADIAVLEAAGIRTATGVLITAHDDDINIYLTIYCRRLQPHLQIVARANLDRNVSTLYRAGADDVLSYASTGAAAVWNHFRGNDTLVVADGLDVFRSTVPVSMRDKTLATSGLREKTGCNLVAIETDGTLVGNPGADVVLTADTGLILIGDDAGQERLANLNDGWRARLRRRMA</sequence>
<organism evidence="3 4">
    <name type="scientific">Candidatus Neomicrothrix parvicella RN1</name>
    <dbReference type="NCBI Taxonomy" id="1229780"/>
    <lineage>
        <taxon>Bacteria</taxon>
        <taxon>Bacillati</taxon>
        <taxon>Actinomycetota</taxon>
        <taxon>Acidimicrobiia</taxon>
        <taxon>Acidimicrobiales</taxon>
        <taxon>Microthrixaceae</taxon>
        <taxon>Candidatus Neomicrothrix</taxon>
    </lineage>
</organism>
<proteinExistence type="predicted"/>
<dbReference type="GO" id="GO:0008324">
    <property type="term" value="F:monoatomic cation transmembrane transporter activity"/>
    <property type="evidence" value="ECO:0007669"/>
    <property type="project" value="InterPro"/>
</dbReference>
<feature type="domain" description="RCK C-terminal" evidence="2">
    <location>
        <begin position="151"/>
        <end position="235"/>
    </location>
</feature>
<dbReference type="Pfam" id="PF02254">
    <property type="entry name" value="TrkA_N"/>
    <property type="match status" value="2"/>
</dbReference>
<evidence type="ECO:0000259" key="2">
    <source>
        <dbReference type="PROSITE" id="PS51202"/>
    </source>
</evidence>
<dbReference type="InterPro" id="IPR050721">
    <property type="entry name" value="Trk_Ktr_HKT_K-transport"/>
</dbReference>
<dbReference type="STRING" id="1229780.BN381_250013"/>
<dbReference type="InterPro" id="IPR006037">
    <property type="entry name" value="RCK_C"/>
</dbReference>
<dbReference type="Gene3D" id="3.30.70.1450">
    <property type="entry name" value="Regulator of K+ conductance, C-terminal domain"/>
    <property type="match status" value="2"/>
</dbReference>
<name>R4YYT0_9ACTN</name>